<evidence type="ECO:0000313" key="4">
    <source>
        <dbReference type="Proteomes" id="UP000509303"/>
    </source>
</evidence>
<proteinExistence type="predicted"/>
<feature type="compositionally biased region" description="Gly residues" evidence="1">
    <location>
        <begin position="281"/>
        <end position="293"/>
    </location>
</feature>
<keyword evidence="2" id="KW-0472">Membrane</keyword>
<gene>
    <name evidence="3" type="ORF">HUT08_11660</name>
</gene>
<protein>
    <recommendedName>
        <fullName evidence="5">Gram-positive cocci surface proteins LPxTG domain-containing protein</fullName>
    </recommendedName>
</protein>
<feature type="transmembrane region" description="Helical" evidence="2">
    <location>
        <begin position="351"/>
        <end position="370"/>
    </location>
</feature>
<evidence type="ECO:0000313" key="3">
    <source>
        <dbReference type="EMBL" id="QKW50088.1"/>
    </source>
</evidence>
<dbReference type="Proteomes" id="UP000509303">
    <property type="component" value="Chromosome"/>
</dbReference>
<dbReference type="RefSeq" id="WP_176161823.1">
    <property type="nucleotide sequence ID" value="NZ_CP054929.1"/>
</dbReference>
<name>A0A7H8N8J2_9ACTN</name>
<feature type="region of interest" description="Disordered" evidence="1">
    <location>
        <begin position="243"/>
        <end position="351"/>
    </location>
</feature>
<keyword evidence="4" id="KW-1185">Reference proteome</keyword>
<keyword evidence="2" id="KW-0812">Transmembrane</keyword>
<evidence type="ECO:0008006" key="5">
    <source>
        <dbReference type="Google" id="ProtNLM"/>
    </source>
</evidence>
<dbReference type="AlphaFoldDB" id="A0A7H8N8J2"/>
<dbReference type="EMBL" id="CP054929">
    <property type="protein sequence ID" value="QKW50088.1"/>
    <property type="molecule type" value="Genomic_DNA"/>
</dbReference>
<sequence length="377" mass="37492">MRSPSAPPPEPAAPTVTATPTASPVTASPVAASPVTAPVVVVALAAALLGAAPAAAPAAAAPADRVAALAPECGDASDADFPIGTTLHAGPGTYRAGDGWRHWRLDLRNTTRVACAAIHPVALFADQGHALRPGHLRVEFHDPYERRWRGVRFEATDQDENVGVFDGGSRRVVDGGSRREVPRFKGFTVPARETLTVRVRVRFAADAPTGPASAAVTAMQRQHQDGDWVGQSGTYRFTIEAPGAAARPSEPGDVDGATDGSDGDADARPPADADGAETSTGPGGGDTGVGNAPGGHRETGTGAGTGAGAGSGDDAAPPGDGPAGGGAGGEPGEPPADAPPQLAATGSGPPWWGLLALALGLVGAGVALVARARAARR</sequence>
<feature type="compositionally biased region" description="Gly residues" evidence="1">
    <location>
        <begin position="301"/>
        <end position="311"/>
    </location>
</feature>
<organism evidence="3 4">
    <name type="scientific">Streptomyces buecherae</name>
    <dbReference type="NCBI Taxonomy" id="2763006"/>
    <lineage>
        <taxon>Bacteria</taxon>
        <taxon>Bacillati</taxon>
        <taxon>Actinomycetota</taxon>
        <taxon>Actinomycetes</taxon>
        <taxon>Kitasatosporales</taxon>
        <taxon>Streptomycetaceae</taxon>
        <taxon>Streptomyces</taxon>
    </lineage>
</organism>
<accession>A0A7H8N8J2</accession>
<feature type="compositionally biased region" description="Pro residues" evidence="1">
    <location>
        <begin position="1"/>
        <end position="12"/>
    </location>
</feature>
<reference evidence="3 4" key="1">
    <citation type="submission" date="2020-06" db="EMBL/GenBank/DDBJ databases">
        <title>Genome mining for natural products.</title>
        <authorList>
            <person name="Zhang B."/>
            <person name="Shi J."/>
            <person name="Ge H."/>
        </authorList>
    </citation>
    <scope>NUCLEOTIDE SEQUENCE [LARGE SCALE GENOMIC DNA]</scope>
    <source>
        <strain evidence="3 4">NA00687</strain>
    </source>
</reference>
<feature type="compositionally biased region" description="Low complexity" evidence="1">
    <location>
        <begin position="13"/>
        <end position="29"/>
    </location>
</feature>
<feature type="region of interest" description="Disordered" evidence="1">
    <location>
        <begin position="1"/>
        <end position="29"/>
    </location>
</feature>
<evidence type="ECO:0000256" key="1">
    <source>
        <dbReference type="SAM" id="MobiDB-lite"/>
    </source>
</evidence>
<evidence type="ECO:0000256" key="2">
    <source>
        <dbReference type="SAM" id="Phobius"/>
    </source>
</evidence>
<feature type="compositionally biased region" description="Gly residues" evidence="1">
    <location>
        <begin position="321"/>
        <end position="331"/>
    </location>
</feature>
<keyword evidence="2" id="KW-1133">Transmembrane helix</keyword>